<comment type="caution">
    <text evidence="1">The sequence shown here is derived from an EMBL/GenBank/DDBJ whole genome shotgun (WGS) entry which is preliminary data.</text>
</comment>
<dbReference type="Proteomes" id="UP000011669">
    <property type="component" value="Unassembled WGS sequence"/>
</dbReference>
<dbReference type="AlphaFoldDB" id="M0MA67"/>
<name>M0MA67_9EURY</name>
<dbReference type="EMBL" id="AOMD01000033">
    <property type="protein sequence ID" value="EMA42687.1"/>
    <property type="molecule type" value="Genomic_DNA"/>
</dbReference>
<dbReference type="InParanoid" id="M0MA67"/>
<evidence type="ECO:0000313" key="2">
    <source>
        <dbReference type="Proteomes" id="UP000011669"/>
    </source>
</evidence>
<protein>
    <submittedName>
        <fullName evidence="1">Uncharacterized protein</fullName>
    </submittedName>
</protein>
<reference evidence="1 2" key="1">
    <citation type="journal article" date="2014" name="PLoS Genet.">
        <title>Phylogenetically driven sequencing of extremely halophilic archaea reveals strategies for static and dynamic osmo-response.</title>
        <authorList>
            <person name="Becker E.A."/>
            <person name="Seitzer P.M."/>
            <person name="Tritt A."/>
            <person name="Larsen D."/>
            <person name="Krusor M."/>
            <person name="Yao A.I."/>
            <person name="Wu D."/>
            <person name="Madern D."/>
            <person name="Eisen J.A."/>
            <person name="Darling A.E."/>
            <person name="Facciotti M.T."/>
        </authorList>
    </citation>
    <scope>NUCLEOTIDE SEQUENCE [LARGE SCALE GENOMIC DNA]</scope>
    <source>
        <strain evidence="1 2">DSM 5350</strain>
    </source>
</reference>
<keyword evidence="2" id="KW-1185">Reference proteome</keyword>
<sequence length="120" mass="13639">MSEGRLSMSDGEIPGHWGWIGLEQGDLQTPKAMIWDDEEVLEPTRQLDGFENPAGVQIIQKKRRHRSASGSVLDQHWIDIVDAATADREILFTTAEIDPRQLSRLTREYMTLVDGLHRSN</sequence>
<organism evidence="1 2">
    <name type="scientific">Halococcus saccharolyticus DSM 5350</name>
    <dbReference type="NCBI Taxonomy" id="1227455"/>
    <lineage>
        <taxon>Archaea</taxon>
        <taxon>Methanobacteriati</taxon>
        <taxon>Methanobacteriota</taxon>
        <taxon>Stenosarchaea group</taxon>
        <taxon>Halobacteria</taxon>
        <taxon>Halobacteriales</taxon>
        <taxon>Halococcaceae</taxon>
        <taxon>Halococcus</taxon>
    </lineage>
</organism>
<dbReference type="STRING" id="1227455.C449_16133"/>
<proteinExistence type="predicted"/>
<gene>
    <name evidence="1" type="ORF">C449_16133</name>
</gene>
<dbReference type="PATRIC" id="fig|1227455.4.peg.3284"/>
<accession>M0MA67</accession>
<evidence type="ECO:0000313" key="1">
    <source>
        <dbReference type="EMBL" id="EMA42687.1"/>
    </source>
</evidence>